<evidence type="ECO:0000256" key="5">
    <source>
        <dbReference type="ARBA" id="ARBA00022989"/>
    </source>
</evidence>
<dbReference type="PANTHER" id="PTHR32243:SF18">
    <property type="entry name" value="INNER MEMBRANE ABC TRANSPORTER PERMEASE PROTEIN YCJP"/>
    <property type="match status" value="1"/>
</dbReference>
<dbReference type="PROSITE" id="PS50928">
    <property type="entry name" value="ABC_TM1"/>
    <property type="match status" value="1"/>
</dbReference>
<dbReference type="EMBL" id="SLUN01000042">
    <property type="protein sequence ID" value="TCL58344.1"/>
    <property type="molecule type" value="Genomic_DNA"/>
</dbReference>
<reference evidence="9 10" key="1">
    <citation type="submission" date="2019-03" db="EMBL/GenBank/DDBJ databases">
        <title>Genomic Encyclopedia of Type Strains, Phase IV (KMG-IV): sequencing the most valuable type-strain genomes for metagenomic binning, comparative biology and taxonomic classification.</title>
        <authorList>
            <person name="Goeker M."/>
        </authorList>
    </citation>
    <scope>NUCLEOTIDE SEQUENCE [LARGE SCALE GENOMIC DNA]</scope>
    <source>
        <strain evidence="9 10">LX-B</strain>
    </source>
</reference>
<evidence type="ECO:0000256" key="7">
    <source>
        <dbReference type="RuleBase" id="RU363032"/>
    </source>
</evidence>
<feature type="transmembrane region" description="Helical" evidence="7">
    <location>
        <begin position="71"/>
        <end position="95"/>
    </location>
</feature>
<feature type="domain" description="ABC transmembrane type-1" evidence="8">
    <location>
        <begin position="71"/>
        <end position="262"/>
    </location>
</feature>
<keyword evidence="5 7" id="KW-1133">Transmembrane helix</keyword>
<dbReference type="InterPro" id="IPR035906">
    <property type="entry name" value="MetI-like_sf"/>
</dbReference>
<evidence type="ECO:0000256" key="3">
    <source>
        <dbReference type="ARBA" id="ARBA00022475"/>
    </source>
</evidence>
<evidence type="ECO:0000313" key="9">
    <source>
        <dbReference type="EMBL" id="TCL58344.1"/>
    </source>
</evidence>
<evidence type="ECO:0000256" key="1">
    <source>
        <dbReference type="ARBA" id="ARBA00004651"/>
    </source>
</evidence>
<feature type="transmembrane region" description="Helical" evidence="7">
    <location>
        <begin position="140"/>
        <end position="162"/>
    </location>
</feature>
<proteinExistence type="inferred from homology"/>
<comment type="subcellular location">
    <subcellularLocation>
        <location evidence="1 7">Cell membrane</location>
        <topology evidence="1 7">Multi-pass membrane protein</topology>
    </subcellularLocation>
</comment>
<dbReference type="CDD" id="cd06261">
    <property type="entry name" value="TM_PBP2"/>
    <property type="match status" value="1"/>
</dbReference>
<feature type="transmembrane region" description="Helical" evidence="7">
    <location>
        <begin position="14"/>
        <end position="36"/>
    </location>
</feature>
<feature type="transmembrane region" description="Helical" evidence="7">
    <location>
        <begin position="183"/>
        <end position="205"/>
    </location>
</feature>
<feature type="transmembrane region" description="Helical" evidence="7">
    <location>
        <begin position="244"/>
        <end position="262"/>
    </location>
</feature>
<dbReference type="Gene3D" id="1.10.3720.10">
    <property type="entry name" value="MetI-like"/>
    <property type="match status" value="1"/>
</dbReference>
<protein>
    <submittedName>
        <fullName evidence="9">Carbohydrate ABC transporter membrane protein 2 (CUT1 family)</fullName>
    </submittedName>
</protein>
<dbReference type="InterPro" id="IPR050901">
    <property type="entry name" value="BP-dep_ABC_trans_perm"/>
</dbReference>
<dbReference type="Pfam" id="PF00528">
    <property type="entry name" value="BPD_transp_1"/>
    <property type="match status" value="1"/>
</dbReference>
<keyword evidence="3" id="KW-1003">Cell membrane</keyword>
<dbReference type="InterPro" id="IPR000515">
    <property type="entry name" value="MetI-like"/>
</dbReference>
<gene>
    <name evidence="9" type="ORF">EDC14_104237</name>
</gene>
<keyword evidence="10" id="KW-1185">Reference proteome</keyword>
<dbReference type="SUPFAM" id="SSF161098">
    <property type="entry name" value="MetI-like"/>
    <property type="match status" value="1"/>
</dbReference>
<evidence type="ECO:0000256" key="4">
    <source>
        <dbReference type="ARBA" id="ARBA00022692"/>
    </source>
</evidence>
<dbReference type="GO" id="GO:0055085">
    <property type="term" value="P:transmembrane transport"/>
    <property type="evidence" value="ECO:0007669"/>
    <property type="project" value="InterPro"/>
</dbReference>
<organism evidence="9 10">
    <name type="scientific">Hydrogenispora ethanolica</name>
    <dbReference type="NCBI Taxonomy" id="1082276"/>
    <lineage>
        <taxon>Bacteria</taxon>
        <taxon>Bacillati</taxon>
        <taxon>Bacillota</taxon>
        <taxon>Hydrogenispora</taxon>
    </lineage>
</organism>
<sequence length="277" mass="31229">MEQEQSYLRAFCNYAYIIGMTALAIVPFLWVILTSLKPEAEIFDPARLWPSVLYLQHYLAVWFNADFFRYFLNSALVALASTFICLVCSVTAAYGFTRFKIRGGNKILLAVLFTQMFPAVLLVLPYYILMKRLNLNNTLAGLVIVYTSFVLPFCIWNIKNFFATLPWELEESAFVDGCNRFQAIVKAILPIAKPGIAATAILAFIRSWDEFMYANTFINTKELRTVQLGLQSFIGEYTTEWGKLMAGAVISCVPVMLFFGFIQQNLVQGLAAGSVKG</sequence>
<evidence type="ECO:0000313" key="10">
    <source>
        <dbReference type="Proteomes" id="UP000295008"/>
    </source>
</evidence>
<keyword evidence="6 7" id="KW-0472">Membrane</keyword>
<comment type="similarity">
    <text evidence="7">Belongs to the binding-protein-dependent transport system permease family.</text>
</comment>
<keyword evidence="2 7" id="KW-0813">Transport</keyword>
<evidence type="ECO:0000256" key="6">
    <source>
        <dbReference type="ARBA" id="ARBA00023136"/>
    </source>
</evidence>
<dbReference type="Proteomes" id="UP000295008">
    <property type="component" value="Unassembled WGS sequence"/>
</dbReference>
<keyword evidence="4 7" id="KW-0812">Transmembrane</keyword>
<comment type="caution">
    <text evidence="9">The sequence shown here is derived from an EMBL/GenBank/DDBJ whole genome shotgun (WGS) entry which is preliminary data.</text>
</comment>
<evidence type="ECO:0000256" key="2">
    <source>
        <dbReference type="ARBA" id="ARBA00022448"/>
    </source>
</evidence>
<evidence type="ECO:0000259" key="8">
    <source>
        <dbReference type="PROSITE" id="PS50928"/>
    </source>
</evidence>
<name>A0A4R1QZC0_HYDET</name>
<dbReference type="GO" id="GO:0005886">
    <property type="term" value="C:plasma membrane"/>
    <property type="evidence" value="ECO:0007669"/>
    <property type="project" value="UniProtKB-SubCell"/>
</dbReference>
<dbReference type="PANTHER" id="PTHR32243">
    <property type="entry name" value="MALTOSE TRANSPORT SYSTEM PERMEASE-RELATED"/>
    <property type="match status" value="1"/>
</dbReference>
<accession>A0A4R1QZC0</accession>
<dbReference type="RefSeq" id="WP_165908257.1">
    <property type="nucleotide sequence ID" value="NZ_SLUN01000042.1"/>
</dbReference>
<feature type="transmembrane region" description="Helical" evidence="7">
    <location>
        <begin position="107"/>
        <end position="128"/>
    </location>
</feature>
<dbReference type="AlphaFoldDB" id="A0A4R1QZC0"/>